<reference evidence="1" key="2">
    <citation type="journal article" date="2022" name="Microbiol. Resour. Announc.">
        <title>Metagenome Sequencing to Explore Phylogenomics of Terrestrial Cyanobacteria.</title>
        <authorList>
            <person name="Ward R.D."/>
            <person name="Stajich J.E."/>
            <person name="Johansen J.R."/>
            <person name="Huntemann M."/>
            <person name="Clum A."/>
            <person name="Foster B."/>
            <person name="Foster B."/>
            <person name="Roux S."/>
            <person name="Palaniappan K."/>
            <person name="Varghese N."/>
            <person name="Mukherjee S."/>
            <person name="Reddy T.B.K."/>
            <person name="Daum C."/>
            <person name="Copeland A."/>
            <person name="Chen I.A."/>
            <person name="Ivanova N.N."/>
            <person name="Kyrpides N.C."/>
            <person name="Shapiro N."/>
            <person name="Eloe-Fadrosh E.A."/>
            <person name="Pietrasiak N."/>
        </authorList>
    </citation>
    <scope>NUCLEOTIDE SEQUENCE</scope>
    <source>
        <strain evidence="1">HA4357-MV3</strain>
    </source>
</reference>
<dbReference type="AlphaFoldDB" id="A0A9E3H3F2"/>
<gene>
    <name evidence="1" type="ORF">KME28_01825</name>
</gene>
<accession>A0A9E3H3F2</accession>
<proteinExistence type="predicted"/>
<organism evidence="1 2">
    <name type="scientific">Pelatocladus maniniholoensis HA4357-MV3</name>
    <dbReference type="NCBI Taxonomy" id="1117104"/>
    <lineage>
        <taxon>Bacteria</taxon>
        <taxon>Bacillati</taxon>
        <taxon>Cyanobacteriota</taxon>
        <taxon>Cyanophyceae</taxon>
        <taxon>Nostocales</taxon>
        <taxon>Nostocaceae</taxon>
        <taxon>Pelatocladus</taxon>
    </lineage>
</organism>
<name>A0A9E3H3F2_9NOST</name>
<dbReference type="EMBL" id="JAHHHW010000018">
    <property type="protein sequence ID" value="MBW4430519.1"/>
    <property type="molecule type" value="Genomic_DNA"/>
</dbReference>
<dbReference type="Proteomes" id="UP000813215">
    <property type="component" value="Unassembled WGS sequence"/>
</dbReference>
<evidence type="ECO:0000313" key="2">
    <source>
        <dbReference type="Proteomes" id="UP000813215"/>
    </source>
</evidence>
<evidence type="ECO:0000313" key="1">
    <source>
        <dbReference type="EMBL" id="MBW4430519.1"/>
    </source>
</evidence>
<comment type="caution">
    <text evidence="1">The sequence shown here is derived from an EMBL/GenBank/DDBJ whole genome shotgun (WGS) entry which is preliminary data.</text>
</comment>
<reference evidence="1" key="1">
    <citation type="submission" date="2021-05" db="EMBL/GenBank/DDBJ databases">
        <authorList>
            <person name="Pietrasiak N."/>
            <person name="Ward R."/>
            <person name="Stajich J.E."/>
            <person name="Kurbessoian T."/>
        </authorList>
    </citation>
    <scope>NUCLEOTIDE SEQUENCE</scope>
    <source>
        <strain evidence="1">HA4357-MV3</strain>
    </source>
</reference>
<sequence>MVFEQKPLGCLNVARLVNLREKAQKISATAERLPDKAKLLKLQERVRLATSEQKKLHRQIDAISERTVFQPINYHFHAPVANVAHTVAGNLIANSVQDGGYISEC</sequence>
<protein>
    <submittedName>
        <fullName evidence="1">Uncharacterized protein</fullName>
    </submittedName>
</protein>